<dbReference type="InParanoid" id="A0A0C3GJA5"/>
<dbReference type="EMBL" id="KN832971">
    <property type="protein sequence ID" value="KIM91714.1"/>
    <property type="molecule type" value="Genomic_DNA"/>
</dbReference>
<evidence type="ECO:0000313" key="2">
    <source>
        <dbReference type="Proteomes" id="UP000054166"/>
    </source>
</evidence>
<keyword evidence="2" id="KW-1185">Reference proteome</keyword>
<name>A0A0C3GJA5_PILCF</name>
<gene>
    <name evidence="1" type="ORF">PILCRDRAFT_137893</name>
</gene>
<dbReference type="HOGENOM" id="CLU_2121954_0_0_1"/>
<dbReference type="Proteomes" id="UP000054166">
    <property type="component" value="Unassembled WGS sequence"/>
</dbReference>
<reference evidence="2" key="2">
    <citation type="submission" date="2015-01" db="EMBL/GenBank/DDBJ databases">
        <title>Evolutionary Origins and Diversification of the Mycorrhizal Mutualists.</title>
        <authorList>
            <consortium name="DOE Joint Genome Institute"/>
            <consortium name="Mycorrhizal Genomics Consortium"/>
            <person name="Kohler A."/>
            <person name="Kuo A."/>
            <person name="Nagy L.G."/>
            <person name="Floudas D."/>
            <person name="Copeland A."/>
            <person name="Barry K.W."/>
            <person name="Cichocki N."/>
            <person name="Veneault-Fourrey C."/>
            <person name="LaButti K."/>
            <person name="Lindquist E.A."/>
            <person name="Lipzen A."/>
            <person name="Lundell T."/>
            <person name="Morin E."/>
            <person name="Murat C."/>
            <person name="Riley R."/>
            <person name="Ohm R."/>
            <person name="Sun H."/>
            <person name="Tunlid A."/>
            <person name="Henrissat B."/>
            <person name="Grigoriev I.V."/>
            <person name="Hibbett D.S."/>
            <person name="Martin F."/>
        </authorList>
    </citation>
    <scope>NUCLEOTIDE SEQUENCE [LARGE SCALE GENOMIC DNA]</scope>
    <source>
        <strain evidence="2">F 1598</strain>
    </source>
</reference>
<accession>A0A0C3GJA5</accession>
<evidence type="ECO:0000313" key="1">
    <source>
        <dbReference type="EMBL" id="KIM91714.1"/>
    </source>
</evidence>
<organism evidence="1 2">
    <name type="scientific">Piloderma croceum (strain F 1598)</name>
    <dbReference type="NCBI Taxonomy" id="765440"/>
    <lineage>
        <taxon>Eukaryota</taxon>
        <taxon>Fungi</taxon>
        <taxon>Dikarya</taxon>
        <taxon>Basidiomycota</taxon>
        <taxon>Agaricomycotina</taxon>
        <taxon>Agaricomycetes</taxon>
        <taxon>Agaricomycetidae</taxon>
        <taxon>Atheliales</taxon>
        <taxon>Atheliaceae</taxon>
        <taxon>Piloderma</taxon>
    </lineage>
</organism>
<reference evidence="1 2" key="1">
    <citation type="submission" date="2014-04" db="EMBL/GenBank/DDBJ databases">
        <authorList>
            <consortium name="DOE Joint Genome Institute"/>
            <person name="Kuo A."/>
            <person name="Tarkka M."/>
            <person name="Buscot F."/>
            <person name="Kohler A."/>
            <person name="Nagy L.G."/>
            <person name="Floudas D."/>
            <person name="Copeland A."/>
            <person name="Barry K.W."/>
            <person name="Cichocki N."/>
            <person name="Veneault-Fourrey C."/>
            <person name="LaButti K."/>
            <person name="Lindquist E.A."/>
            <person name="Lipzen A."/>
            <person name="Lundell T."/>
            <person name="Morin E."/>
            <person name="Murat C."/>
            <person name="Sun H."/>
            <person name="Tunlid A."/>
            <person name="Henrissat B."/>
            <person name="Grigoriev I.V."/>
            <person name="Hibbett D.S."/>
            <person name="Martin F."/>
            <person name="Nordberg H.P."/>
            <person name="Cantor M.N."/>
            <person name="Hua S.X."/>
        </authorList>
    </citation>
    <scope>NUCLEOTIDE SEQUENCE [LARGE SCALE GENOMIC DNA]</scope>
    <source>
        <strain evidence="1 2">F 1598</strain>
    </source>
</reference>
<protein>
    <submittedName>
        <fullName evidence="1">Uncharacterized protein</fullName>
    </submittedName>
</protein>
<dbReference type="AlphaFoldDB" id="A0A0C3GJA5"/>
<proteinExistence type="predicted"/>
<sequence length="114" mass="13015">MSSVSRAHLQAPVICLNQIKQVVCSIQEENLSSIRSEMVISIYSSSVIGHRLTRFLQRFARHPVYRVYVKGKFVRSFVKTNNVAVWAAHQPPLAVDSRWPLYYSARPVASAHLY</sequence>